<evidence type="ECO:0000313" key="2">
    <source>
        <dbReference type="Proteomes" id="UP001320706"/>
    </source>
</evidence>
<reference evidence="1" key="1">
    <citation type="submission" date="2024-02" db="EMBL/GenBank/DDBJ databases">
        <title>Metagenome Assembled Genome of Zalaria obscura JY119.</title>
        <authorList>
            <person name="Vighnesh L."/>
            <person name="Jagadeeshwari U."/>
            <person name="Venkata Ramana C."/>
            <person name="Sasikala C."/>
        </authorList>
    </citation>
    <scope>NUCLEOTIDE SEQUENCE</scope>
    <source>
        <strain evidence="1">JY119</strain>
    </source>
</reference>
<accession>A0ACC3SA19</accession>
<evidence type="ECO:0000313" key="1">
    <source>
        <dbReference type="EMBL" id="KAK8203575.1"/>
    </source>
</evidence>
<keyword evidence="2" id="KW-1185">Reference proteome</keyword>
<name>A0ACC3SA19_9PEZI</name>
<organism evidence="1 2">
    <name type="scientific">Zalaria obscura</name>
    <dbReference type="NCBI Taxonomy" id="2024903"/>
    <lineage>
        <taxon>Eukaryota</taxon>
        <taxon>Fungi</taxon>
        <taxon>Dikarya</taxon>
        <taxon>Ascomycota</taxon>
        <taxon>Pezizomycotina</taxon>
        <taxon>Dothideomycetes</taxon>
        <taxon>Dothideomycetidae</taxon>
        <taxon>Dothideales</taxon>
        <taxon>Zalariaceae</taxon>
        <taxon>Zalaria</taxon>
    </lineage>
</organism>
<proteinExistence type="predicted"/>
<sequence length="497" mass="54660">MSRGWSAAEVPRSAIGHAPSAASWTRSSQSRESAVGEGVPSLDLHPSTVARSQVYPDILCCTGSLTRHEAMDRPIPAFYCCYLLRSTIRHQSLYVGSTPNPVRRLKQHNGIVKGGAVRTSRDSLRPWEMTCLVTGFPSKIAALQFEWAWQNPHLTRHIAAEDRISQVTHKSRYSPKSGKTRKRVARPRFGLTEKLANLNVLLRAPSIRRWPLEVKFFAEDVFKAWQRADAKTTLKVRPGIRIALDESVKDIRTGIRDGILVELPDTQHTTGVYALDVTYQPAKLGLEKSRKLLAQNCLSCSVCEGAFDSSAAMTLVCPEDACRSVAHMACLSNSFLAEEGRSDVIVPTQGSCPACKETLSWPDLVRDLSLRVRGEKEVAALFKPPRGRKKKPGEETDNMPVAEDASDAESNNIDVASDDDMDGGIIVPPQGLAVDEISVANEAVPDNDLDWHCVDDDVDEIMLSKAAHPGDKALKTSGNKSEIIIEDSDWEEAEVLD</sequence>
<dbReference type="Proteomes" id="UP001320706">
    <property type="component" value="Unassembled WGS sequence"/>
</dbReference>
<comment type="caution">
    <text evidence="1">The sequence shown here is derived from an EMBL/GenBank/DDBJ whole genome shotgun (WGS) entry which is preliminary data.</text>
</comment>
<protein>
    <submittedName>
        <fullName evidence="1">Slx4p interacting protein</fullName>
    </submittedName>
</protein>
<dbReference type="EMBL" id="JAMKPW020000029">
    <property type="protein sequence ID" value="KAK8203575.1"/>
    <property type="molecule type" value="Genomic_DNA"/>
</dbReference>
<gene>
    <name evidence="1" type="primary">SLX1</name>
    <name evidence="1" type="ORF">M8818_005222</name>
</gene>